<keyword evidence="1" id="KW-0812">Transmembrane</keyword>
<reference evidence="2 3" key="1">
    <citation type="submission" date="2018-08" db="EMBL/GenBank/DDBJ databases">
        <title>Genomic Encyclopedia of Archaeal and Bacterial Type Strains, Phase II (KMG-II): from individual species to whole genera.</title>
        <authorList>
            <person name="Goeker M."/>
        </authorList>
    </citation>
    <scope>NUCLEOTIDE SEQUENCE [LARGE SCALE GENOMIC DNA]</scope>
    <source>
        <strain evidence="2 3">DSM 15986</strain>
    </source>
</reference>
<organism evidence="2 3">
    <name type="scientific">Algoriphagus antarcticus</name>
    <dbReference type="NCBI Taxonomy" id="238540"/>
    <lineage>
        <taxon>Bacteria</taxon>
        <taxon>Pseudomonadati</taxon>
        <taxon>Bacteroidota</taxon>
        <taxon>Cytophagia</taxon>
        <taxon>Cytophagales</taxon>
        <taxon>Cyclobacteriaceae</taxon>
        <taxon>Algoriphagus</taxon>
    </lineage>
</organism>
<keyword evidence="1" id="KW-1133">Transmembrane helix</keyword>
<keyword evidence="1" id="KW-0472">Membrane</keyword>
<evidence type="ECO:0000256" key="1">
    <source>
        <dbReference type="SAM" id="Phobius"/>
    </source>
</evidence>
<proteinExistence type="predicted"/>
<keyword evidence="3" id="KW-1185">Reference proteome</keyword>
<dbReference type="Proteomes" id="UP000256405">
    <property type="component" value="Unassembled WGS sequence"/>
</dbReference>
<gene>
    <name evidence="2" type="ORF">C8N25_104141</name>
</gene>
<comment type="caution">
    <text evidence="2">The sequence shown here is derived from an EMBL/GenBank/DDBJ whole genome shotgun (WGS) entry which is preliminary data.</text>
</comment>
<dbReference type="AlphaFoldDB" id="A0A3E0DZM6"/>
<protein>
    <submittedName>
        <fullName evidence="2">Uncharacterized protein</fullName>
    </submittedName>
</protein>
<name>A0A3E0DZM6_9BACT</name>
<feature type="transmembrane region" description="Helical" evidence="1">
    <location>
        <begin position="6"/>
        <end position="26"/>
    </location>
</feature>
<evidence type="ECO:0000313" key="3">
    <source>
        <dbReference type="Proteomes" id="UP000256405"/>
    </source>
</evidence>
<sequence length="64" mass="7349">MLDIKLLKKIIVFYFEGSFLMVLFLVEDILIDMIQLGMSIGKSPVSILPVKMSWDKFLLIDEIG</sequence>
<dbReference type="EMBL" id="QUNF01000004">
    <property type="protein sequence ID" value="REG91527.1"/>
    <property type="molecule type" value="Genomic_DNA"/>
</dbReference>
<accession>A0A3E0DZM6</accession>
<evidence type="ECO:0000313" key="2">
    <source>
        <dbReference type="EMBL" id="REG91527.1"/>
    </source>
</evidence>